<protein>
    <submittedName>
        <fullName evidence="2">Oxaloacetate decarboxylase</fullName>
    </submittedName>
</protein>
<comment type="caution">
    <text evidence="2">The sequence shown here is derived from an EMBL/GenBank/DDBJ whole genome shotgun (WGS) entry which is preliminary data.</text>
</comment>
<keyword evidence="1" id="KW-0472">Membrane</keyword>
<sequence length="76" mass="7932">MKKWICGFTGLAGGVLIIAGALFIRNKAVAVIGRADGPTSVFIAVKPSPVTSTVLLVSGIIIILGTIIMVIRNRKL</sequence>
<accession>A0ABX1VVK6</accession>
<reference evidence="2 3" key="1">
    <citation type="submission" date="2020-03" db="EMBL/GenBank/DDBJ databases">
        <title>Genome Sequence of industrial isolate, B5A.</title>
        <authorList>
            <person name="Sharma S."/>
            <person name="Patil P.B."/>
            <person name="Korpole S."/>
        </authorList>
    </citation>
    <scope>NUCLEOTIDE SEQUENCE [LARGE SCALE GENOMIC DNA]</scope>
    <source>
        <strain evidence="2 3">PI-S10-B5A</strain>
    </source>
</reference>
<dbReference type="EMBL" id="JAAOXG010000048">
    <property type="protein sequence ID" value="NNJ32139.1"/>
    <property type="molecule type" value="Genomic_DNA"/>
</dbReference>
<dbReference type="RefSeq" id="WP_170823242.1">
    <property type="nucleotide sequence ID" value="NZ_JAAOXG010000048.1"/>
</dbReference>
<dbReference type="Proteomes" id="UP000539052">
    <property type="component" value="Unassembled WGS sequence"/>
</dbReference>
<gene>
    <name evidence="2" type="ORF">G9470_20445</name>
</gene>
<name>A0ABX1VVK6_9FIRM</name>
<evidence type="ECO:0000313" key="3">
    <source>
        <dbReference type="Proteomes" id="UP000539052"/>
    </source>
</evidence>
<proteinExistence type="predicted"/>
<keyword evidence="1" id="KW-0812">Transmembrane</keyword>
<keyword evidence="1" id="KW-1133">Transmembrane helix</keyword>
<feature type="transmembrane region" description="Helical" evidence="1">
    <location>
        <begin position="54"/>
        <end position="71"/>
    </location>
</feature>
<evidence type="ECO:0000313" key="2">
    <source>
        <dbReference type="EMBL" id="NNJ32139.1"/>
    </source>
</evidence>
<keyword evidence="3" id="KW-1185">Reference proteome</keyword>
<evidence type="ECO:0000256" key="1">
    <source>
        <dbReference type="SAM" id="Phobius"/>
    </source>
</evidence>
<organism evidence="2 3">
    <name type="scientific">Lacrimispora defluvii</name>
    <dbReference type="NCBI Taxonomy" id="2719233"/>
    <lineage>
        <taxon>Bacteria</taxon>
        <taxon>Bacillati</taxon>
        <taxon>Bacillota</taxon>
        <taxon>Clostridia</taxon>
        <taxon>Lachnospirales</taxon>
        <taxon>Lachnospiraceae</taxon>
        <taxon>Lacrimispora</taxon>
    </lineage>
</organism>